<dbReference type="InterPro" id="IPR052158">
    <property type="entry name" value="INH-QAR"/>
</dbReference>
<organism evidence="2 3">
    <name type="scientific">Paenibacillus thiaminolyticus</name>
    <name type="common">Bacillus thiaminolyticus</name>
    <dbReference type="NCBI Taxonomy" id="49283"/>
    <lineage>
        <taxon>Bacteria</taxon>
        <taxon>Bacillati</taxon>
        <taxon>Bacillota</taxon>
        <taxon>Bacilli</taxon>
        <taxon>Bacillales</taxon>
        <taxon>Paenibacillaceae</taxon>
        <taxon>Paenibacillus</taxon>
    </lineage>
</organism>
<dbReference type="SUPFAM" id="SSF52317">
    <property type="entry name" value="Class I glutamine amidotransferase-like"/>
    <property type="match status" value="1"/>
</dbReference>
<dbReference type="Gene3D" id="3.40.50.880">
    <property type="match status" value="1"/>
</dbReference>
<dbReference type="Proteomes" id="UP000266177">
    <property type="component" value="Unassembled WGS sequence"/>
</dbReference>
<gene>
    <name evidence="2" type="ORF">DQX05_25180</name>
</gene>
<dbReference type="GO" id="GO:0006355">
    <property type="term" value="P:regulation of DNA-templated transcription"/>
    <property type="evidence" value="ECO:0007669"/>
    <property type="project" value="TreeGrafter"/>
</dbReference>
<dbReference type="CDD" id="cd03139">
    <property type="entry name" value="GATase1_PfpI_2"/>
    <property type="match status" value="1"/>
</dbReference>
<dbReference type="InterPro" id="IPR002818">
    <property type="entry name" value="DJ-1/PfpI"/>
</dbReference>
<name>A0A3A3GCL6_PANTH</name>
<dbReference type="RefSeq" id="WP_119796095.1">
    <property type="nucleotide sequence ID" value="NZ_QYZD01000036.1"/>
</dbReference>
<dbReference type="PANTHER" id="PTHR43130">
    <property type="entry name" value="ARAC-FAMILY TRANSCRIPTIONAL REGULATOR"/>
    <property type="match status" value="1"/>
</dbReference>
<comment type="caution">
    <text evidence="2">The sequence shown here is derived from an EMBL/GenBank/DDBJ whole genome shotgun (WGS) entry which is preliminary data.</text>
</comment>
<dbReference type="EMBL" id="QYZD01000036">
    <property type="protein sequence ID" value="RJG20429.1"/>
    <property type="molecule type" value="Genomic_DNA"/>
</dbReference>
<dbReference type="Pfam" id="PF01965">
    <property type="entry name" value="DJ-1_PfpI"/>
    <property type="match status" value="1"/>
</dbReference>
<dbReference type="AlphaFoldDB" id="A0A3A3GCL6"/>
<proteinExistence type="predicted"/>
<accession>A0A3A3GCL6</accession>
<dbReference type="InterPro" id="IPR029062">
    <property type="entry name" value="Class_I_gatase-like"/>
</dbReference>
<evidence type="ECO:0000313" key="2">
    <source>
        <dbReference type="EMBL" id="RJG20429.1"/>
    </source>
</evidence>
<protein>
    <submittedName>
        <fullName evidence="2">DJ-1/PfpI family protein</fullName>
    </submittedName>
</protein>
<dbReference type="OrthoDB" id="6382410at2"/>
<evidence type="ECO:0000259" key="1">
    <source>
        <dbReference type="Pfam" id="PF01965"/>
    </source>
</evidence>
<sequence>MKRRRVGIFVYDGADHLDIAGPAEVLSLASKYKAEQLLMLYHSKLMPTRPFHVCTISAAGQPIQTHTGVRIHPDYSFADAPELDILIIPGGSFLAVKALSGNREVANWIKRHQNVEYICSVCTGSFILNEAGLLDGKRVTTHHLAADMLQRSNASLQVESKSKIVHDGHIVTSGGVTSGINMALYLVRLILGDRAAARTAAYIEFSEPATDYSGLTKP</sequence>
<dbReference type="PANTHER" id="PTHR43130:SF3">
    <property type="entry name" value="HTH-TYPE TRANSCRIPTIONAL REGULATOR RV1931C"/>
    <property type="match status" value="1"/>
</dbReference>
<evidence type="ECO:0000313" key="3">
    <source>
        <dbReference type="Proteomes" id="UP000266177"/>
    </source>
</evidence>
<reference evidence="2 3" key="1">
    <citation type="submission" date="2018-09" db="EMBL/GenBank/DDBJ databases">
        <title>Paenibacillus SK2017-BO5.</title>
        <authorList>
            <person name="Piskunova J.V."/>
            <person name="Dubiley S.A."/>
            <person name="Severinov K.V."/>
        </authorList>
    </citation>
    <scope>NUCLEOTIDE SEQUENCE [LARGE SCALE GENOMIC DNA]</scope>
    <source>
        <strain evidence="2 3">BO5</strain>
    </source>
</reference>
<feature type="domain" description="DJ-1/PfpI" evidence="1">
    <location>
        <begin position="5"/>
        <end position="188"/>
    </location>
</feature>